<comment type="caution">
    <text evidence="4">The sequence shown here is derived from an EMBL/GenBank/DDBJ whole genome shotgun (WGS) entry which is preliminary data.</text>
</comment>
<evidence type="ECO:0000256" key="2">
    <source>
        <dbReference type="ARBA" id="ARBA00022801"/>
    </source>
</evidence>
<dbReference type="PANTHER" id="PTHR30480:SF16">
    <property type="entry name" value="GLYCOSIDE HYDROLASE FAMILY 3 DOMAIN PROTEIN"/>
    <property type="match status" value="1"/>
</dbReference>
<protein>
    <recommendedName>
        <fullName evidence="6">Beta-N-acetylhexosaminidase</fullName>
    </recommendedName>
</protein>
<feature type="region of interest" description="Disordered" evidence="3">
    <location>
        <begin position="62"/>
        <end position="82"/>
    </location>
</feature>
<evidence type="ECO:0000313" key="4">
    <source>
        <dbReference type="EMBL" id="MFC6663485.1"/>
    </source>
</evidence>
<comment type="similarity">
    <text evidence="1">Belongs to the glycosyl hydrolase 3 family.</text>
</comment>
<dbReference type="InterPro" id="IPR017853">
    <property type="entry name" value="GH"/>
</dbReference>
<feature type="compositionally biased region" description="Pro residues" evidence="3">
    <location>
        <begin position="70"/>
        <end position="82"/>
    </location>
</feature>
<accession>A0ABW1ZTK5</accession>
<dbReference type="Gene3D" id="3.20.20.300">
    <property type="entry name" value="Glycoside hydrolase, family 3, N-terminal domain"/>
    <property type="match status" value="1"/>
</dbReference>
<keyword evidence="2" id="KW-0378">Hydrolase</keyword>
<evidence type="ECO:0000256" key="3">
    <source>
        <dbReference type="SAM" id="MobiDB-lite"/>
    </source>
</evidence>
<sequence>MDLPGAALTAAQAHWLRALNPGGVCLFARNITTPEATARLVADIRSALERDVLIATDQEGGAVLRRLDGPQPPPPGPGRAGR</sequence>
<reference evidence="5" key="1">
    <citation type="journal article" date="2019" name="Int. J. Syst. Evol. Microbiol.">
        <title>The Global Catalogue of Microorganisms (GCM) 10K type strain sequencing project: providing services to taxonomists for standard genome sequencing and annotation.</title>
        <authorList>
            <consortium name="The Broad Institute Genomics Platform"/>
            <consortium name="The Broad Institute Genome Sequencing Center for Infectious Disease"/>
            <person name="Wu L."/>
            <person name="Ma J."/>
        </authorList>
    </citation>
    <scope>NUCLEOTIDE SEQUENCE [LARGE SCALE GENOMIC DNA]</scope>
    <source>
        <strain evidence="5">CCUG 63830</strain>
    </source>
</reference>
<dbReference type="InterPro" id="IPR036962">
    <property type="entry name" value="Glyco_hydro_3_N_sf"/>
</dbReference>
<dbReference type="RefSeq" id="WP_380059211.1">
    <property type="nucleotide sequence ID" value="NZ_JBHSWB010000003.1"/>
</dbReference>
<dbReference type="EMBL" id="JBHSWB010000003">
    <property type="protein sequence ID" value="MFC6663485.1"/>
    <property type="molecule type" value="Genomic_DNA"/>
</dbReference>
<gene>
    <name evidence="4" type="ORF">ACFP90_26040</name>
</gene>
<dbReference type="PANTHER" id="PTHR30480">
    <property type="entry name" value="BETA-HEXOSAMINIDASE-RELATED"/>
    <property type="match status" value="1"/>
</dbReference>
<dbReference type="Proteomes" id="UP001596317">
    <property type="component" value="Unassembled WGS sequence"/>
</dbReference>
<proteinExistence type="inferred from homology"/>
<name>A0ABW1ZTK5_9DEIO</name>
<organism evidence="4 5">
    <name type="scientific">Deinococcus multiflagellatus</name>
    <dbReference type="NCBI Taxonomy" id="1656887"/>
    <lineage>
        <taxon>Bacteria</taxon>
        <taxon>Thermotogati</taxon>
        <taxon>Deinococcota</taxon>
        <taxon>Deinococci</taxon>
        <taxon>Deinococcales</taxon>
        <taxon>Deinococcaceae</taxon>
        <taxon>Deinococcus</taxon>
    </lineage>
</organism>
<evidence type="ECO:0008006" key="6">
    <source>
        <dbReference type="Google" id="ProtNLM"/>
    </source>
</evidence>
<dbReference type="SUPFAM" id="SSF51445">
    <property type="entry name" value="(Trans)glycosidases"/>
    <property type="match status" value="1"/>
</dbReference>
<evidence type="ECO:0000313" key="5">
    <source>
        <dbReference type="Proteomes" id="UP001596317"/>
    </source>
</evidence>
<dbReference type="InterPro" id="IPR050226">
    <property type="entry name" value="NagZ_Beta-hexosaminidase"/>
</dbReference>
<keyword evidence="5" id="KW-1185">Reference proteome</keyword>
<evidence type="ECO:0000256" key="1">
    <source>
        <dbReference type="ARBA" id="ARBA00005336"/>
    </source>
</evidence>